<protein>
    <submittedName>
        <fullName evidence="1">Uncharacterized protein</fullName>
    </submittedName>
</protein>
<gene>
    <name evidence="1" type="ORF">DHV72_06555</name>
</gene>
<name>A0A9C7QUS0_9GAMM</name>
<proteinExistence type="predicted"/>
<dbReference type="Proteomes" id="UP000262210">
    <property type="component" value="Unassembled WGS sequence"/>
</dbReference>
<reference evidence="1 2" key="1">
    <citation type="journal article" date="2018" name="Nat. Biotechnol.">
        <title>A standardized bacterial taxonomy based on genome phylogeny substantially revises the tree of life.</title>
        <authorList>
            <person name="Parks D.H."/>
            <person name="Chuvochina M."/>
            <person name="Waite D.W."/>
            <person name="Rinke C."/>
            <person name="Skarshewski A."/>
            <person name="Chaumeil P.A."/>
            <person name="Hugenholtz P."/>
        </authorList>
    </citation>
    <scope>NUCLEOTIDE SEQUENCE [LARGE SCALE GENOMIC DNA]</scope>
    <source>
        <strain evidence="1">UBA11264</strain>
    </source>
</reference>
<dbReference type="EMBL" id="DPSM01000012">
    <property type="protein sequence ID" value="HCJ99676.1"/>
    <property type="molecule type" value="Genomic_DNA"/>
</dbReference>
<evidence type="ECO:0000313" key="1">
    <source>
        <dbReference type="EMBL" id="HCJ99676.1"/>
    </source>
</evidence>
<comment type="caution">
    <text evidence="1">The sequence shown here is derived from an EMBL/GenBank/DDBJ whole genome shotgun (WGS) entry which is preliminary data.</text>
</comment>
<organism evidence="1 2">
    <name type="scientific">Serratia grimesii</name>
    <dbReference type="NCBI Taxonomy" id="82995"/>
    <lineage>
        <taxon>Bacteria</taxon>
        <taxon>Pseudomonadati</taxon>
        <taxon>Pseudomonadota</taxon>
        <taxon>Gammaproteobacteria</taxon>
        <taxon>Enterobacterales</taxon>
        <taxon>Yersiniaceae</taxon>
        <taxon>Serratia</taxon>
    </lineage>
</organism>
<evidence type="ECO:0000313" key="2">
    <source>
        <dbReference type="Proteomes" id="UP000262210"/>
    </source>
</evidence>
<accession>A0A9C7QUS0</accession>
<dbReference type="AlphaFoldDB" id="A0A9C7QUS0"/>
<sequence>MYSPFIPDAQKFNCFHIGNDADSHTNNGITAFLTLLLHIPAADNRPTPDAQRAEADFCLET</sequence>